<comment type="caution">
    <text evidence="1">The sequence shown here is derived from an EMBL/GenBank/DDBJ whole genome shotgun (WGS) entry which is preliminary data.</text>
</comment>
<dbReference type="InterPro" id="IPR027417">
    <property type="entry name" value="P-loop_NTPase"/>
</dbReference>
<dbReference type="Gene3D" id="3.40.50.300">
    <property type="entry name" value="P-loop containing nucleotide triphosphate hydrolases"/>
    <property type="match status" value="1"/>
</dbReference>
<gene>
    <name evidence="1" type="ORF">SAMN05518863_104447</name>
</gene>
<keyword evidence="2" id="KW-1185">Reference proteome</keyword>
<evidence type="ECO:0000313" key="1">
    <source>
        <dbReference type="EMBL" id="SFK12006.1"/>
    </source>
</evidence>
<evidence type="ECO:0000313" key="2">
    <source>
        <dbReference type="Proteomes" id="UP000198841"/>
    </source>
</evidence>
<evidence type="ECO:0008006" key="3">
    <source>
        <dbReference type="Google" id="ProtNLM"/>
    </source>
</evidence>
<dbReference type="EMBL" id="FOSD01000004">
    <property type="protein sequence ID" value="SFK12006.1"/>
    <property type="molecule type" value="Genomic_DNA"/>
</dbReference>
<dbReference type="SUPFAM" id="SSF52540">
    <property type="entry name" value="P-loop containing nucleoside triphosphate hydrolases"/>
    <property type="match status" value="1"/>
</dbReference>
<sequence>MSFFKLKSRKNGSHCVEKNKVMLDRNVIYSFGSQSHQNYGQVIFKPNGELYGYSNQNEFSWKMDNNELCLLNNIGEVTSRFQYYNDYWLGHGEGNKWPFYLLPLIKFEFYDKNNTFNNSGFFVNSIPKSGTYFLEDALKKLGVDSTRLHLTGHDVVDDFRNLPDHEIHVNPGQVRIACPVHYVTQMLNGRIAVGHVEEYDSIIKMHQQKVTVFNLRRNLRDVLVSLYRFKLSKVKPFGEFDLHWRSFSEQSRFVGFLLTYSQFEISHIKQIGEMMLMDKDSIDLTYEEMCEGVFSDTNKLKLEQVRSGFSNDLSSALRLQYGKVNPTYSGSRSNWQSIWNDDAESFFQTSGLADLNSRLGY</sequence>
<accession>A0A1I3WZG8</accession>
<protein>
    <recommendedName>
        <fullName evidence="3">Sulfotransferase domain-containing protein</fullName>
    </recommendedName>
</protein>
<reference evidence="1 2" key="1">
    <citation type="submission" date="2016-10" db="EMBL/GenBank/DDBJ databases">
        <authorList>
            <person name="Varghese N."/>
            <person name="Submissions S."/>
        </authorList>
    </citation>
    <scope>NUCLEOTIDE SEQUENCE [LARGE SCALE GENOMIC DNA]</scope>
    <source>
        <strain evidence="1 2">YR512</strain>
    </source>
</reference>
<organism evidence="1 2">
    <name type="scientific">Candidatus Pantoea symbiotica</name>
    <dbReference type="NCBI Taxonomy" id="1884370"/>
    <lineage>
        <taxon>Bacteria</taxon>
        <taxon>Pseudomonadati</taxon>
        <taxon>Pseudomonadota</taxon>
        <taxon>Gammaproteobacteria</taxon>
        <taxon>Enterobacterales</taxon>
        <taxon>Erwiniaceae</taxon>
        <taxon>Pantoea</taxon>
    </lineage>
</organism>
<name>A0A1I3WZG8_9GAMM</name>
<dbReference type="Proteomes" id="UP000198841">
    <property type="component" value="Unassembled WGS sequence"/>
</dbReference>
<proteinExistence type="predicted"/>
<dbReference type="RefSeq" id="WP_008104839.1">
    <property type="nucleotide sequence ID" value="NZ_FOSD01000004.1"/>
</dbReference>